<name>A0ABR1KH27_9PEZI</name>
<feature type="compositionally biased region" description="Polar residues" evidence="1">
    <location>
        <begin position="387"/>
        <end position="401"/>
    </location>
</feature>
<evidence type="ECO:0000256" key="1">
    <source>
        <dbReference type="SAM" id="MobiDB-lite"/>
    </source>
</evidence>
<sequence>MSQPVPQSHWSQLQQPEQTIDTMATVPEHDFDSLLDFGDIELDFPMYDNKNDHHLSSLNESLQQQHLSSAAVSPSHRRNDSSQRPSEQINTTTGDFFDFSFQPTYPQHNDFSMSEQMMRQRAAVPPTPNSVEMRGDAARYLQQLDSQTRAIVEQRYQLRKDDMASFTPLVSPAVTPHESNYQMQPEFTVPGAYFSPLTSPALEAQNRDGMHRAHYSQPHTANTSMTTSPINLDMDMVGNEESQPKAAARSKSRKNASSTRASAQTTRIRQSPIVKPQTQRQRGRLSSVVSSREVHELLEEAQKSNNQSRPASAGLGRNSSREGSENASISPEPLSESLMGPPPKPGSVTASPSIQARGSQKQPPIGLDGQGQAVCPATPASLMRMQPSPQTRPNSGSQHGTPTFVANGGSQPLNDDFALPEPAAPAESSLQPLRPTVSRSDTVIRDDDSTPRMGPARKTPKLRPLSTPSGPLPSLLRSPSVSSTASPLSATGKKFDIKPAPSRSNKKRGSISSARVSPALRPKISPSIKPLLPDGAAKMTEETHALLLASKSNYQNILEGTHVPGVSYPEDLSTNLTSKRTSHKLAEQGRRNRINLALQELQSLIPSPGIQPKDAAKTSPANASVSPEAENPQKKEERQSNSKASTVENAIDYIKLLKKRDIERHQHMLQQQKEIDQLRRKLAACSLNSKTANIDQNNESTTERHADGSQNGELFETDKASVENSTGDPVK</sequence>
<comment type="caution">
    <text evidence="3">The sequence shown here is derived from an EMBL/GenBank/DDBJ whole genome shotgun (WGS) entry which is preliminary data.</text>
</comment>
<feature type="compositionally biased region" description="Basic and acidic residues" evidence="1">
    <location>
        <begin position="631"/>
        <end position="640"/>
    </location>
</feature>
<dbReference type="InterPro" id="IPR011598">
    <property type="entry name" value="bHLH_dom"/>
</dbReference>
<proteinExistence type="predicted"/>
<feature type="compositionally biased region" description="Low complexity" evidence="1">
    <location>
        <begin position="419"/>
        <end position="433"/>
    </location>
</feature>
<feature type="compositionally biased region" description="Polar residues" evidence="1">
    <location>
        <begin position="688"/>
        <end position="700"/>
    </location>
</feature>
<dbReference type="Pfam" id="PF00010">
    <property type="entry name" value="HLH"/>
    <property type="match status" value="1"/>
</dbReference>
<feature type="region of interest" description="Disordered" evidence="1">
    <location>
        <begin position="562"/>
        <end position="588"/>
    </location>
</feature>
<dbReference type="CDD" id="cd11392">
    <property type="entry name" value="bHLH_ScPHO4_like"/>
    <property type="match status" value="1"/>
</dbReference>
<dbReference type="SUPFAM" id="SSF47459">
    <property type="entry name" value="HLH, helix-loop-helix DNA-binding domain"/>
    <property type="match status" value="1"/>
</dbReference>
<evidence type="ECO:0000313" key="3">
    <source>
        <dbReference type="EMBL" id="KAK7514732.1"/>
    </source>
</evidence>
<feature type="region of interest" description="Disordered" evidence="1">
    <location>
        <begin position="61"/>
        <end position="94"/>
    </location>
</feature>
<protein>
    <recommendedName>
        <fullName evidence="2">BHLH domain-containing protein</fullName>
    </recommendedName>
</protein>
<dbReference type="EMBL" id="JBBPHU010000008">
    <property type="protein sequence ID" value="KAK7514732.1"/>
    <property type="molecule type" value="Genomic_DNA"/>
</dbReference>
<gene>
    <name evidence="3" type="ORF">IWZ03DRAFT_332294</name>
</gene>
<reference evidence="3 4" key="1">
    <citation type="submission" date="2024-04" db="EMBL/GenBank/DDBJ databases">
        <title>Phyllosticta paracitricarpa is synonymous to the EU quarantine fungus P. citricarpa based on phylogenomic analyses.</title>
        <authorList>
            <consortium name="Lawrence Berkeley National Laboratory"/>
            <person name="Van Ingen-Buijs V.A."/>
            <person name="Van Westerhoven A.C."/>
            <person name="Haridas S."/>
            <person name="Skiadas P."/>
            <person name="Martin F."/>
            <person name="Groenewald J.Z."/>
            <person name="Crous P.W."/>
            <person name="Seidl M.F."/>
        </authorList>
    </citation>
    <scope>NUCLEOTIDE SEQUENCE [LARGE SCALE GENOMIC DNA]</scope>
    <source>
        <strain evidence="3 4">CBS 123371</strain>
    </source>
</reference>
<keyword evidence="4" id="KW-1185">Reference proteome</keyword>
<dbReference type="SMART" id="SM00353">
    <property type="entry name" value="HLH"/>
    <property type="match status" value="1"/>
</dbReference>
<feature type="region of interest" description="Disordered" evidence="1">
    <location>
        <begin position="688"/>
        <end position="731"/>
    </location>
</feature>
<feature type="compositionally biased region" description="Polar residues" evidence="1">
    <location>
        <begin position="348"/>
        <end position="362"/>
    </location>
</feature>
<feature type="domain" description="BHLH" evidence="2">
    <location>
        <begin position="578"/>
        <end position="657"/>
    </location>
</feature>
<organism evidence="3 4">
    <name type="scientific">Phyllosticta citriasiana</name>
    <dbReference type="NCBI Taxonomy" id="595635"/>
    <lineage>
        <taxon>Eukaryota</taxon>
        <taxon>Fungi</taxon>
        <taxon>Dikarya</taxon>
        <taxon>Ascomycota</taxon>
        <taxon>Pezizomycotina</taxon>
        <taxon>Dothideomycetes</taxon>
        <taxon>Dothideomycetes incertae sedis</taxon>
        <taxon>Botryosphaeriales</taxon>
        <taxon>Phyllostictaceae</taxon>
        <taxon>Phyllosticta</taxon>
    </lineage>
</organism>
<feature type="region of interest" description="Disordered" evidence="1">
    <location>
        <begin position="605"/>
        <end position="646"/>
    </location>
</feature>
<dbReference type="InterPro" id="IPR036638">
    <property type="entry name" value="HLH_DNA-bd_sf"/>
</dbReference>
<feature type="compositionally biased region" description="Polar residues" evidence="1">
    <location>
        <begin position="82"/>
        <end position="94"/>
    </location>
</feature>
<feature type="compositionally biased region" description="Basic and acidic residues" evidence="1">
    <location>
        <begin position="292"/>
        <end position="302"/>
    </location>
</feature>
<evidence type="ECO:0000313" key="4">
    <source>
        <dbReference type="Proteomes" id="UP001363622"/>
    </source>
</evidence>
<feature type="compositionally biased region" description="Polar residues" evidence="1">
    <location>
        <begin position="217"/>
        <end position="230"/>
    </location>
</feature>
<dbReference type="PROSITE" id="PS50888">
    <property type="entry name" value="BHLH"/>
    <property type="match status" value="1"/>
</dbReference>
<feature type="compositionally biased region" description="Low complexity" evidence="1">
    <location>
        <begin position="462"/>
        <end position="490"/>
    </location>
</feature>
<feature type="compositionally biased region" description="Polar residues" evidence="1">
    <location>
        <begin position="61"/>
        <end position="72"/>
    </location>
</feature>
<feature type="region of interest" description="Disordered" evidence="1">
    <location>
        <begin position="214"/>
        <end position="532"/>
    </location>
</feature>
<evidence type="ECO:0000259" key="2">
    <source>
        <dbReference type="PROSITE" id="PS50888"/>
    </source>
</evidence>
<dbReference type="Gene3D" id="4.10.280.10">
    <property type="entry name" value="Helix-loop-helix DNA-binding domain"/>
    <property type="match status" value="1"/>
</dbReference>
<dbReference type="Proteomes" id="UP001363622">
    <property type="component" value="Unassembled WGS sequence"/>
</dbReference>
<accession>A0ABR1KH27</accession>
<feature type="compositionally biased region" description="Polar residues" evidence="1">
    <location>
        <begin position="722"/>
        <end position="731"/>
    </location>
</feature>